<gene>
    <name evidence="1" type="ORF">GCM10009741_22040</name>
</gene>
<protein>
    <submittedName>
        <fullName evidence="1">Uncharacterized protein</fullName>
    </submittedName>
</protein>
<keyword evidence="2" id="KW-1185">Reference proteome</keyword>
<dbReference type="Proteomes" id="UP001500363">
    <property type="component" value="Unassembled WGS sequence"/>
</dbReference>
<accession>A0ABP4LCA9</accession>
<organism evidence="1 2">
    <name type="scientific">Kribbella lupini</name>
    <dbReference type="NCBI Taxonomy" id="291602"/>
    <lineage>
        <taxon>Bacteria</taxon>
        <taxon>Bacillati</taxon>
        <taxon>Actinomycetota</taxon>
        <taxon>Actinomycetes</taxon>
        <taxon>Propionibacteriales</taxon>
        <taxon>Kribbellaceae</taxon>
        <taxon>Kribbella</taxon>
    </lineage>
</organism>
<reference evidence="2" key="1">
    <citation type="journal article" date="2019" name="Int. J. Syst. Evol. Microbiol.">
        <title>The Global Catalogue of Microorganisms (GCM) 10K type strain sequencing project: providing services to taxonomists for standard genome sequencing and annotation.</title>
        <authorList>
            <consortium name="The Broad Institute Genomics Platform"/>
            <consortium name="The Broad Institute Genome Sequencing Center for Infectious Disease"/>
            <person name="Wu L."/>
            <person name="Ma J."/>
        </authorList>
    </citation>
    <scope>NUCLEOTIDE SEQUENCE [LARGE SCALE GENOMIC DNA]</scope>
    <source>
        <strain evidence="2">JCM 14303</strain>
    </source>
</reference>
<evidence type="ECO:0000313" key="2">
    <source>
        <dbReference type="Proteomes" id="UP001500363"/>
    </source>
</evidence>
<name>A0ABP4LCA9_9ACTN</name>
<dbReference type="EMBL" id="BAAANC010000001">
    <property type="protein sequence ID" value="GAA1520786.1"/>
    <property type="molecule type" value="Genomic_DNA"/>
</dbReference>
<dbReference type="RefSeq" id="WP_344172696.1">
    <property type="nucleotide sequence ID" value="NZ_BAAANC010000001.1"/>
</dbReference>
<sequence>MATHRKNITLVPILARGAHRDPRRGACFMEYASHLAGLDWSDRPACTHPLLALVAREVNDEMSDAARASLVPMIPSVIGLVPTDPRFVPSLVVRCVRLVLPIVSPQFRRTLTRAERRARDVLAELEAQQEPSLRATGFTAEAPLMVAGTIRAVSDFRARDADALLRRLLAEAIDEARSWMHDASDSAPVTRPAERVR</sequence>
<comment type="caution">
    <text evidence="1">The sequence shown here is derived from an EMBL/GenBank/DDBJ whole genome shotgun (WGS) entry which is preliminary data.</text>
</comment>
<evidence type="ECO:0000313" key="1">
    <source>
        <dbReference type="EMBL" id="GAA1520786.1"/>
    </source>
</evidence>
<proteinExistence type="predicted"/>